<evidence type="ECO:0000256" key="3">
    <source>
        <dbReference type="ARBA" id="ARBA00008874"/>
    </source>
</evidence>
<keyword evidence="6" id="KW-0963">Cytoplasm</keyword>
<comment type="subcellular location">
    <subcellularLocation>
        <location evidence="1">Cell projection</location>
    </subcellularLocation>
    <subcellularLocation>
        <location evidence="2">Cytoplasm</location>
    </subcellularLocation>
</comment>
<protein>
    <recommendedName>
        <fullName evidence="4">non-specific serine/threonine protein kinase</fullName>
        <ecNumber evidence="4">2.7.11.1</ecNumber>
    </recommendedName>
</protein>
<dbReference type="PROSITE" id="PS00108">
    <property type="entry name" value="PROTEIN_KINASE_ST"/>
    <property type="match status" value="1"/>
</dbReference>
<feature type="compositionally biased region" description="Basic and acidic residues" evidence="16">
    <location>
        <begin position="109"/>
        <end position="118"/>
    </location>
</feature>
<evidence type="ECO:0000313" key="20">
    <source>
        <dbReference type="JaponicusDB" id="SJAG_00845"/>
    </source>
</evidence>
<evidence type="ECO:0000256" key="8">
    <source>
        <dbReference type="ARBA" id="ARBA00022679"/>
    </source>
</evidence>
<dbReference type="GO" id="GO:0035556">
    <property type="term" value="P:intracellular signal transduction"/>
    <property type="evidence" value="ECO:0000318"/>
    <property type="project" value="GO_Central"/>
</dbReference>
<evidence type="ECO:0000256" key="13">
    <source>
        <dbReference type="ARBA" id="ARBA00047899"/>
    </source>
</evidence>
<dbReference type="GO" id="GO:0005886">
    <property type="term" value="C:plasma membrane"/>
    <property type="evidence" value="ECO:0007669"/>
    <property type="project" value="UniProtKB-ARBA"/>
</dbReference>
<feature type="binding site" evidence="15">
    <location>
        <position position="451"/>
    </location>
    <ligand>
        <name>ATP</name>
        <dbReference type="ChEBI" id="CHEBI:30616"/>
    </ligand>
</feature>
<evidence type="ECO:0000256" key="10">
    <source>
        <dbReference type="ARBA" id="ARBA00022777"/>
    </source>
</evidence>
<dbReference type="PROSITE" id="PS50108">
    <property type="entry name" value="CRIB"/>
    <property type="match status" value="1"/>
</dbReference>
<dbReference type="InterPro" id="IPR033923">
    <property type="entry name" value="PAK_BD"/>
</dbReference>
<keyword evidence="12" id="KW-0966">Cell projection</keyword>
<feature type="region of interest" description="Disordered" evidence="16">
    <location>
        <begin position="134"/>
        <end position="154"/>
    </location>
</feature>
<feature type="compositionally biased region" description="Basic residues" evidence="16">
    <location>
        <begin position="362"/>
        <end position="373"/>
    </location>
</feature>
<dbReference type="SMART" id="SM00220">
    <property type="entry name" value="S_TKc"/>
    <property type="match status" value="1"/>
</dbReference>
<dbReference type="Pfam" id="PF00069">
    <property type="entry name" value="Pkinase"/>
    <property type="match status" value="1"/>
</dbReference>
<feature type="compositionally biased region" description="Polar residues" evidence="16">
    <location>
        <begin position="90"/>
        <end position="108"/>
    </location>
</feature>
<evidence type="ECO:0000313" key="19">
    <source>
        <dbReference type="EMBL" id="EEB05819.2"/>
    </source>
</evidence>
<dbReference type="InterPro" id="IPR008271">
    <property type="entry name" value="Ser/Thr_kinase_AS"/>
</dbReference>
<evidence type="ECO:0000256" key="9">
    <source>
        <dbReference type="ARBA" id="ARBA00022741"/>
    </source>
</evidence>
<dbReference type="GO" id="GO:0106310">
    <property type="term" value="F:protein serine kinase activity"/>
    <property type="evidence" value="ECO:0007669"/>
    <property type="project" value="RHEA"/>
</dbReference>
<dbReference type="PANTHER" id="PTHR45832">
    <property type="entry name" value="SERINE/THREONINE-PROTEIN KINASE SAMKA-RELATED-RELATED"/>
    <property type="match status" value="1"/>
</dbReference>
<dbReference type="Gene3D" id="1.10.510.10">
    <property type="entry name" value="Transferase(Phosphotransferase) domain 1"/>
    <property type="match status" value="1"/>
</dbReference>
<dbReference type="OMA" id="KKGMFTF"/>
<dbReference type="Gene3D" id="3.30.200.20">
    <property type="entry name" value="Phosphorylase Kinase, domain 1"/>
    <property type="match status" value="1"/>
</dbReference>
<feature type="region of interest" description="Disordered" evidence="16">
    <location>
        <begin position="82"/>
        <end position="119"/>
    </location>
</feature>
<keyword evidence="11 15" id="KW-0067">ATP-binding</keyword>
<dbReference type="CDD" id="cd06614">
    <property type="entry name" value="STKc_PAK"/>
    <property type="match status" value="1"/>
</dbReference>
<feature type="compositionally biased region" description="Low complexity" evidence="16">
    <location>
        <begin position="374"/>
        <end position="383"/>
    </location>
</feature>
<evidence type="ECO:0000259" key="18">
    <source>
        <dbReference type="PROSITE" id="PS50108"/>
    </source>
</evidence>
<name>B6JWR8_SCHJY</name>
<dbReference type="GO" id="GO:0042995">
    <property type="term" value="C:cell projection"/>
    <property type="evidence" value="ECO:0007669"/>
    <property type="project" value="UniProtKB-SubCell"/>
</dbReference>
<dbReference type="RefSeq" id="XP_002172112.2">
    <property type="nucleotide sequence ID" value="XM_002172076.2"/>
</dbReference>
<keyword evidence="5" id="KW-0217">Developmental protein</keyword>
<dbReference type="HOGENOM" id="CLU_000288_26_6_1"/>
<dbReference type="InterPro" id="IPR051931">
    <property type="entry name" value="PAK3-like"/>
</dbReference>
<feature type="compositionally biased region" description="Polar residues" evidence="16">
    <location>
        <begin position="210"/>
        <end position="234"/>
    </location>
</feature>
<dbReference type="GO" id="GO:0005524">
    <property type="term" value="F:ATP binding"/>
    <property type="evidence" value="ECO:0007669"/>
    <property type="project" value="UniProtKB-UniRule"/>
</dbReference>
<evidence type="ECO:0000256" key="14">
    <source>
        <dbReference type="ARBA" id="ARBA00048679"/>
    </source>
</evidence>
<evidence type="ECO:0000256" key="6">
    <source>
        <dbReference type="ARBA" id="ARBA00022490"/>
    </source>
</evidence>
<feature type="region of interest" description="Disordered" evidence="16">
    <location>
        <begin position="264"/>
        <end position="397"/>
    </location>
</feature>
<dbReference type="CDD" id="cd01093">
    <property type="entry name" value="CRIB_PAK_like"/>
    <property type="match status" value="1"/>
</dbReference>
<dbReference type="JaponicusDB" id="SJAG_00845">
    <property type="gene designation" value="shk1"/>
</dbReference>
<feature type="compositionally biased region" description="Low complexity" evidence="16">
    <location>
        <begin position="235"/>
        <end position="251"/>
    </location>
</feature>
<organism evidence="19 21">
    <name type="scientific">Schizosaccharomyces japonicus (strain yFS275 / FY16936)</name>
    <name type="common">Fission yeast</name>
    <dbReference type="NCBI Taxonomy" id="402676"/>
    <lineage>
        <taxon>Eukaryota</taxon>
        <taxon>Fungi</taxon>
        <taxon>Dikarya</taxon>
        <taxon>Ascomycota</taxon>
        <taxon>Taphrinomycotina</taxon>
        <taxon>Schizosaccharomycetes</taxon>
        <taxon>Schizosaccharomycetales</taxon>
        <taxon>Schizosaccharomycetaceae</taxon>
        <taxon>Schizosaccharomyces</taxon>
    </lineage>
</organism>
<feature type="domain" description="CRIB" evidence="18">
    <location>
        <begin position="150"/>
        <end position="163"/>
    </location>
</feature>
<dbReference type="EMBL" id="KE651166">
    <property type="protein sequence ID" value="EEB05819.2"/>
    <property type="molecule type" value="Genomic_DNA"/>
</dbReference>
<evidence type="ECO:0000256" key="1">
    <source>
        <dbReference type="ARBA" id="ARBA00004316"/>
    </source>
</evidence>
<dbReference type="eggNOG" id="KOG0578">
    <property type="taxonomic scope" value="Eukaryota"/>
</dbReference>
<feature type="compositionally biased region" description="Polar residues" evidence="16">
    <location>
        <begin position="319"/>
        <end position="338"/>
    </location>
</feature>
<dbReference type="GO" id="GO:0005737">
    <property type="term" value="C:cytoplasm"/>
    <property type="evidence" value="ECO:0000318"/>
    <property type="project" value="GO_Central"/>
</dbReference>
<evidence type="ECO:0000256" key="12">
    <source>
        <dbReference type="ARBA" id="ARBA00023273"/>
    </source>
</evidence>
<dbReference type="Pfam" id="PF00786">
    <property type="entry name" value="PBD"/>
    <property type="match status" value="1"/>
</dbReference>
<dbReference type="PROSITE" id="PS00107">
    <property type="entry name" value="PROTEIN_KINASE_ATP"/>
    <property type="match status" value="1"/>
</dbReference>
<dbReference type="FunFam" id="1.10.510.10:FF:000011">
    <property type="entry name" value="Non-specific serine/threonine protein kinase"/>
    <property type="match status" value="1"/>
</dbReference>
<evidence type="ECO:0000313" key="21">
    <source>
        <dbReference type="Proteomes" id="UP000001744"/>
    </source>
</evidence>
<dbReference type="STRING" id="402676.B6JWR8"/>
<dbReference type="GO" id="GO:0005829">
    <property type="term" value="C:cytosol"/>
    <property type="evidence" value="ECO:0007669"/>
    <property type="project" value="UniProtKB-ARBA"/>
</dbReference>
<dbReference type="GO" id="GO:0009267">
    <property type="term" value="P:cellular response to starvation"/>
    <property type="evidence" value="ECO:0000318"/>
    <property type="project" value="GO_Central"/>
</dbReference>
<keyword evidence="7" id="KW-0723">Serine/threonine-protein kinase</keyword>
<evidence type="ECO:0000256" key="2">
    <source>
        <dbReference type="ARBA" id="ARBA00004496"/>
    </source>
</evidence>
<dbReference type="InterPro" id="IPR000719">
    <property type="entry name" value="Prot_kinase_dom"/>
</dbReference>
<comment type="catalytic activity">
    <reaction evidence="14">
        <text>L-seryl-[protein] + ATP = O-phospho-L-seryl-[protein] + ADP + H(+)</text>
        <dbReference type="Rhea" id="RHEA:17989"/>
        <dbReference type="Rhea" id="RHEA-COMP:9863"/>
        <dbReference type="Rhea" id="RHEA-COMP:11604"/>
        <dbReference type="ChEBI" id="CHEBI:15378"/>
        <dbReference type="ChEBI" id="CHEBI:29999"/>
        <dbReference type="ChEBI" id="CHEBI:30616"/>
        <dbReference type="ChEBI" id="CHEBI:83421"/>
        <dbReference type="ChEBI" id="CHEBI:456216"/>
        <dbReference type="EC" id="2.7.11.1"/>
    </reaction>
</comment>
<feature type="region of interest" description="Disordered" evidence="16">
    <location>
        <begin position="44"/>
        <end position="67"/>
    </location>
</feature>
<reference evidence="19 21" key="1">
    <citation type="journal article" date="2011" name="Science">
        <title>Comparative functional genomics of the fission yeasts.</title>
        <authorList>
            <person name="Rhind N."/>
            <person name="Chen Z."/>
            <person name="Yassour M."/>
            <person name="Thompson D.A."/>
            <person name="Haas B.J."/>
            <person name="Habib N."/>
            <person name="Wapinski I."/>
            <person name="Roy S."/>
            <person name="Lin M.F."/>
            <person name="Heiman D.I."/>
            <person name="Young S.K."/>
            <person name="Furuya K."/>
            <person name="Guo Y."/>
            <person name="Pidoux A."/>
            <person name="Chen H.M."/>
            <person name="Robbertse B."/>
            <person name="Goldberg J.M."/>
            <person name="Aoki K."/>
            <person name="Bayne E.H."/>
            <person name="Berlin A.M."/>
            <person name="Desjardins C.A."/>
            <person name="Dobbs E."/>
            <person name="Dukaj L."/>
            <person name="Fan L."/>
            <person name="FitzGerald M.G."/>
            <person name="French C."/>
            <person name="Gujja S."/>
            <person name="Hansen K."/>
            <person name="Keifenheim D."/>
            <person name="Levin J.Z."/>
            <person name="Mosher R.A."/>
            <person name="Mueller C.A."/>
            <person name="Pfiffner J."/>
            <person name="Priest M."/>
            <person name="Russ C."/>
            <person name="Smialowska A."/>
            <person name="Swoboda P."/>
            <person name="Sykes S.M."/>
            <person name="Vaughn M."/>
            <person name="Vengrova S."/>
            <person name="Yoder R."/>
            <person name="Zeng Q."/>
            <person name="Allshire R."/>
            <person name="Baulcombe D."/>
            <person name="Birren B.W."/>
            <person name="Brown W."/>
            <person name="Ekwall K."/>
            <person name="Kellis M."/>
            <person name="Leatherwood J."/>
            <person name="Levin H."/>
            <person name="Margalit H."/>
            <person name="Martienssen R."/>
            <person name="Nieduszynski C.A."/>
            <person name="Spatafora J.W."/>
            <person name="Friedman N."/>
            <person name="Dalgaard J.Z."/>
            <person name="Baumann P."/>
            <person name="Niki H."/>
            <person name="Regev A."/>
            <person name="Nusbaum C."/>
        </authorList>
    </citation>
    <scope>NUCLEOTIDE SEQUENCE [LARGE SCALE GENOMIC DNA]</scope>
    <source>
        <strain evidence="21">yFS275 / FY16936</strain>
    </source>
</reference>
<feature type="domain" description="Protein kinase" evidence="17">
    <location>
        <begin position="421"/>
        <end position="672"/>
    </location>
</feature>
<proteinExistence type="inferred from homology"/>
<keyword evidence="9 15" id="KW-0547">Nucleotide-binding</keyword>
<dbReference type="GO" id="GO:0043408">
    <property type="term" value="P:regulation of MAPK cascade"/>
    <property type="evidence" value="ECO:0000318"/>
    <property type="project" value="GO_Central"/>
</dbReference>
<dbReference type="InterPro" id="IPR000095">
    <property type="entry name" value="CRIB_dom"/>
</dbReference>
<dbReference type="GeneID" id="7048920"/>
<feature type="compositionally biased region" description="Polar residues" evidence="16">
    <location>
        <begin position="282"/>
        <end position="297"/>
    </location>
</feature>
<feature type="region of interest" description="Disordered" evidence="16">
    <location>
        <begin position="210"/>
        <end position="251"/>
    </location>
</feature>
<comment type="catalytic activity">
    <reaction evidence="13">
        <text>L-threonyl-[protein] + ATP = O-phospho-L-threonyl-[protein] + ADP + H(+)</text>
        <dbReference type="Rhea" id="RHEA:46608"/>
        <dbReference type="Rhea" id="RHEA-COMP:11060"/>
        <dbReference type="Rhea" id="RHEA-COMP:11605"/>
        <dbReference type="ChEBI" id="CHEBI:15378"/>
        <dbReference type="ChEBI" id="CHEBI:30013"/>
        <dbReference type="ChEBI" id="CHEBI:30616"/>
        <dbReference type="ChEBI" id="CHEBI:61977"/>
        <dbReference type="ChEBI" id="CHEBI:456216"/>
        <dbReference type="EC" id="2.7.11.1"/>
    </reaction>
</comment>
<dbReference type="FunFam" id="3.90.810.10:FF:000005">
    <property type="entry name" value="Non-specific serine/threonine protein kinase"/>
    <property type="match status" value="1"/>
</dbReference>
<dbReference type="AlphaFoldDB" id="B6JWR8"/>
<dbReference type="Gene3D" id="3.90.810.10">
    <property type="entry name" value="CRIB domain"/>
    <property type="match status" value="1"/>
</dbReference>
<dbReference type="PROSITE" id="PS50011">
    <property type="entry name" value="PROTEIN_KINASE_DOM"/>
    <property type="match status" value="1"/>
</dbReference>
<evidence type="ECO:0000259" key="17">
    <source>
        <dbReference type="PROSITE" id="PS50011"/>
    </source>
</evidence>
<accession>B6JWR8</accession>
<sequence length="695" mass="75597">MQYRDPSYTNIPSSSKKNEDYGSVRSVSRSPIVPLGFDERYYDLHPTRTAPKPPTATTRTLSSGSSASSAALPVFQVTANSSRVPGARKNSISSMRKTLSTSSQNSDYHSSHMEEKSPKKTAFGSFVSSMSSLLSGHSSASSQRKSGTIISSPFDPKHVTHVGFNYETGEFTGLPREWQSLLSSSGITKSEQVQHPQAVLDAMAFYTDCQNAQDGDSSPNGVSSLHSGSPTPTMSRSASASSNHHLSSNEENNISSRFNTAMQLQPSRPAPAPPKPGSMSSRMHSPSPTPFASQTPREPSLRSHSPVLVDHNAYPAKASTKSSPKHSQGAPSTHSWSGKQHGHTSADMATKASSAAASDSSHHHHHTHHHQHKTGATAADSAAPPSPGKQRKRSQHRGANDAFVLNKLQSICNPKNPTLLYRSFVKVGQGASGDVYSARQVGTNLSVAIKKMNISQQPKKEFIVNEILVMRSNRHKNIVNFIDTFFYKGELWMVMEYMRGGSLTEVVTSNTLSEGQIAAICRETLEGLQHLHSNGVIHRDIKSDNVLLSLQGDVKLTDFGFCAQINGEVAKRTTMVGTPYWMAPEVVTRKEYGFKVDIWSLGIMAIEMVEGEPPYLNENPLRALYLIATNGTPKLSHPERLSPVFHDFLSLSLNVNPDKRPSAADLLRHPFLKKAVSLSSLSPLIKSIQKPSSLS</sequence>
<evidence type="ECO:0000256" key="16">
    <source>
        <dbReference type="SAM" id="MobiDB-lite"/>
    </source>
</evidence>
<keyword evidence="10 19" id="KW-0418">Kinase</keyword>
<dbReference type="SMART" id="SM00285">
    <property type="entry name" value="PBD"/>
    <property type="match status" value="1"/>
</dbReference>
<gene>
    <name evidence="20" type="primary">shk1</name>
    <name evidence="19" type="ORF">SJAG_00845</name>
</gene>
<dbReference type="Proteomes" id="UP000001744">
    <property type="component" value="Unassembled WGS sequence"/>
</dbReference>
<dbReference type="OrthoDB" id="248923at2759"/>
<feature type="compositionally biased region" description="Low complexity" evidence="16">
    <location>
        <begin position="345"/>
        <end position="359"/>
    </location>
</feature>
<evidence type="ECO:0000256" key="5">
    <source>
        <dbReference type="ARBA" id="ARBA00022473"/>
    </source>
</evidence>
<dbReference type="SUPFAM" id="SSF56112">
    <property type="entry name" value="Protein kinase-like (PK-like)"/>
    <property type="match status" value="1"/>
</dbReference>
<feature type="compositionally biased region" description="Low complexity" evidence="16">
    <location>
        <begin position="47"/>
        <end position="67"/>
    </location>
</feature>
<evidence type="ECO:0000256" key="7">
    <source>
        <dbReference type="ARBA" id="ARBA00022527"/>
    </source>
</evidence>
<dbReference type="PANTHER" id="PTHR45832:SF22">
    <property type="entry name" value="SERINE_THREONINE-PROTEIN KINASE SAMKA-RELATED"/>
    <property type="match status" value="1"/>
</dbReference>
<keyword evidence="21" id="KW-1185">Reference proteome</keyword>
<dbReference type="GO" id="GO:0004674">
    <property type="term" value="F:protein serine/threonine kinase activity"/>
    <property type="evidence" value="ECO:0000318"/>
    <property type="project" value="GO_Central"/>
</dbReference>
<dbReference type="InterPro" id="IPR036936">
    <property type="entry name" value="CRIB_dom_sf"/>
</dbReference>
<feature type="region of interest" description="Disordered" evidence="16">
    <location>
        <begin position="1"/>
        <end position="29"/>
    </location>
</feature>
<comment type="similarity">
    <text evidence="3">Belongs to the protein kinase superfamily. STE Ser/Thr protein kinase family. STE20 subfamily.</text>
</comment>
<dbReference type="GO" id="GO:0009791">
    <property type="term" value="P:post-embryonic development"/>
    <property type="evidence" value="ECO:0007669"/>
    <property type="project" value="UniProtKB-ARBA"/>
</dbReference>
<evidence type="ECO:0000256" key="15">
    <source>
        <dbReference type="PROSITE-ProRule" id="PRU10141"/>
    </source>
</evidence>
<dbReference type="VEuPathDB" id="FungiDB:SJAG_00845"/>
<dbReference type="InterPro" id="IPR011009">
    <property type="entry name" value="Kinase-like_dom_sf"/>
</dbReference>
<evidence type="ECO:0000256" key="4">
    <source>
        <dbReference type="ARBA" id="ARBA00012513"/>
    </source>
</evidence>
<dbReference type="InterPro" id="IPR017441">
    <property type="entry name" value="Protein_kinase_ATP_BS"/>
</dbReference>
<evidence type="ECO:0000256" key="11">
    <source>
        <dbReference type="ARBA" id="ARBA00022840"/>
    </source>
</evidence>
<keyword evidence="8" id="KW-0808">Transferase</keyword>
<dbReference type="EC" id="2.7.11.1" evidence="4"/>